<feature type="transmembrane region" description="Helical" evidence="1">
    <location>
        <begin position="116"/>
        <end position="139"/>
    </location>
</feature>
<organism evidence="2">
    <name type="scientific">Candidatus Enterococcus clewellii</name>
    <dbReference type="NCBI Taxonomy" id="1834193"/>
    <lineage>
        <taxon>Bacteria</taxon>
        <taxon>Bacillati</taxon>
        <taxon>Bacillota</taxon>
        <taxon>Bacilli</taxon>
        <taxon>Lactobacillales</taxon>
        <taxon>Enterococcaceae</taxon>
        <taxon>Enterococcus</taxon>
    </lineage>
</organism>
<protein>
    <submittedName>
        <fullName evidence="3">Aminobenzoyl-glutamate transporter</fullName>
    </submittedName>
</protein>
<feature type="transmembrane region" description="Helical" evidence="1">
    <location>
        <begin position="25"/>
        <end position="43"/>
    </location>
</feature>
<dbReference type="InterPro" id="IPR004697">
    <property type="entry name" value="AbgT"/>
</dbReference>
<dbReference type="GO" id="GO:0015558">
    <property type="term" value="F:secondary active p-aminobenzoyl-glutamate transmembrane transporter activity"/>
    <property type="evidence" value="ECO:0007669"/>
    <property type="project" value="InterPro"/>
</dbReference>
<evidence type="ECO:0000313" key="3">
    <source>
        <dbReference type="EMBL" id="WYJ91627.1"/>
    </source>
</evidence>
<keyword evidence="1" id="KW-0472">Membrane</keyword>
<dbReference type="EMBL" id="CP147247">
    <property type="protein sequence ID" value="WYJ91627.1"/>
    <property type="molecule type" value="Genomic_DNA"/>
</dbReference>
<keyword evidence="1" id="KW-1133">Transmembrane helix</keyword>
<feature type="transmembrane region" description="Helical" evidence="1">
    <location>
        <begin position="203"/>
        <end position="224"/>
    </location>
</feature>
<reference evidence="3" key="3">
    <citation type="submission" date="2024-03" db="EMBL/GenBank/DDBJ databases">
        <title>The Genome Sequence of Enterococcus sp. DIV0242b.</title>
        <authorList>
            <consortium name="The Broad Institute Genomics Platform"/>
            <consortium name="The Broad Institute Microbial Omics Core"/>
            <consortium name="The Broad Institute Genomic Center for Infectious Diseases"/>
            <person name="Earl A."/>
            <person name="Manson A."/>
            <person name="Gilmore M."/>
            <person name="Schwartman J."/>
            <person name="Shea T."/>
            <person name="Abouelleil A."/>
            <person name="Cao P."/>
            <person name="Chapman S."/>
            <person name="Cusick C."/>
            <person name="Young S."/>
            <person name="Neafsey D."/>
            <person name="Nusbaum C."/>
            <person name="Birren B."/>
        </authorList>
    </citation>
    <scope>NUCLEOTIDE SEQUENCE</scope>
    <source>
        <strain evidence="3">9E7_DIV0242</strain>
    </source>
</reference>
<evidence type="ECO:0000313" key="4">
    <source>
        <dbReference type="Proteomes" id="UP000195141"/>
    </source>
</evidence>
<gene>
    <name evidence="3" type="ORF">A5888_003395</name>
    <name evidence="2" type="ORF">A5888_003692</name>
</gene>
<evidence type="ECO:0000256" key="1">
    <source>
        <dbReference type="SAM" id="Phobius"/>
    </source>
</evidence>
<feature type="transmembrane region" description="Helical" evidence="1">
    <location>
        <begin position="386"/>
        <end position="404"/>
    </location>
</feature>
<dbReference type="Pfam" id="PF03806">
    <property type="entry name" value="ABG_transport"/>
    <property type="match status" value="1"/>
</dbReference>
<dbReference type="GO" id="GO:1902604">
    <property type="term" value="P:p-aminobenzoyl-glutamate transmembrane transport"/>
    <property type="evidence" value="ECO:0007669"/>
    <property type="project" value="InterPro"/>
</dbReference>
<feature type="transmembrane region" description="Helical" evidence="1">
    <location>
        <begin position="264"/>
        <end position="285"/>
    </location>
</feature>
<feature type="transmembrane region" description="Helical" evidence="1">
    <location>
        <begin position="448"/>
        <end position="466"/>
    </location>
</feature>
<feature type="transmembrane region" description="Helical" evidence="1">
    <location>
        <begin position="478"/>
        <end position="499"/>
    </location>
</feature>
<keyword evidence="4" id="KW-1185">Reference proteome</keyword>
<dbReference type="Proteomes" id="UP000195141">
    <property type="component" value="Chromosome"/>
</dbReference>
<dbReference type="RefSeq" id="WP_170924880.1">
    <property type="nucleotide sequence ID" value="NZ_CP147247.1"/>
</dbReference>
<dbReference type="PANTHER" id="PTHR30282">
    <property type="entry name" value="P-AMINOBENZOYL GLUTAMATE TRANSPORTER"/>
    <property type="match status" value="1"/>
</dbReference>
<feature type="transmembrane region" description="Helical" evidence="1">
    <location>
        <begin position="305"/>
        <end position="324"/>
    </location>
</feature>
<dbReference type="AlphaFoldDB" id="A0A242K205"/>
<feature type="transmembrane region" description="Helical" evidence="1">
    <location>
        <begin position="78"/>
        <end position="95"/>
    </location>
</feature>
<dbReference type="EMBL" id="NGMM01000007">
    <property type="protein sequence ID" value="OTP11593.1"/>
    <property type="molecule type" value="Genomic_DNA"/>
</dbReference>
<sequence length="506" mass="54852">MKNTNRKMKKGLVERIGAALPESNLLFLILIGIIIIISFIAQGEYAGVQEGTSYEVKNLLSFEGIRWLLYNIIENFRSYPPLGIVIVGVIGFGFAEKIGLLGTIIKKVGHSTPEKFILPVIIFVGINSSIASDAGYVVLVPLAGALYAGLGKNPLIGICAAFASVSAGFGAALIPTPGDGLLGAITQNVVEETMGQKFEFNAVTMNLVFMIVSTFFLTVLLTVVTNRFIEKRAQHHEIVIPKEDAIEVGELTDKERRGLKAAGIALVAVLVVFAVMYFTGILQSYESVIDEAGTIKTFNPILDNIIVIMICLFLFPSIAYGRTVGAITSGKEYIQVTTKAMMDMAYIMVFAIFAGNFLAIFSYSGLDKFIANHGAQGLISLNIQNDFILILLFILLSAFINLFMGSASAKWTLLAPIFIVMLDSASNGSLKPDVIQAAYRLADSSTNIITPLMTYMGVVLIAAKKYSPKFEIGDLMSIMTPYSLSVLVGWTIFFLGWMLTGLPFGI</sequence>
<name>A0A242K205_9ENTE</name>
<reference evidence="2" key="1">
    <citation type="submission" date="2017-05" db="EMBL/GenBank/DDBJ databases">
        <title>The Genome Sequence of Enterococcus sp. 9E7_DIV0242.</title>
        <authorList>
            <consortium name="The Broad Institute Genomics Platform"/>
            <consortium name="The Broad Institute Genomic Center for Infectious Diseases"/>
            <person name="Earl A."/>
            <person name="Manson A."/>
            <person name="Schwartman J."/>
            <person name="Gilmore M."/>
            <person name="Abouelleil A."/>
            <person name="Cao P."/>
            <person name="Chapman S."/>
            <person name="Cusick C."/>
            <person name="Shea T."/>
            <person name="Young S."/>
            <person name="Neafsey D."/>
            <person name="Nusbaum C."/>
            <person name="Birren B."/>
        </authorList>
    </citation>
    <scope>NUCLEOTIDE SEQUENCE [LARGE SCALE GENOMIC DNA]</scope>
    <source>
        <strain evidence="2">9E7_DIV0242</strain>
    </source>
</reference>
<keyword evidence="1" id="KW-0812">Transmembrane</keyword>
<dbReference type="PANTHER" id="PTHR30282:SF0">
    <property type="entry name" value="P-AMINOBENZOYL-GLUTAMATE TRANSPORT PROTEIN"/>
    <property type="match status" value="1"/>
</dbReference>
<reference evidence="3" key="2">
    <citation type="submission" date="2017-05" db="EMBL/GenBank/DDBJ databases">
        <authorList>
            <consortium name="The Broad Institute Genomics Platform"/>
            <consortium name="The Broad Institute Genomic Center for Infectious Diseases"/>
            <person name="Earl A."/>
            <person name="Manson A."/>
            <person name="Schwartman J."/>
            <person name="Gilmore M."/>
            <person name="Abouelleil A."/>
            <person name="Cao P."/>
            <person name="Chapman S."/>
            <person name="Cusick C."/>
            <person name="Shea T."/>
            <person name="Young S."/>
            <person name="Neafsey D."/>
            <person name="Nusbaum C."/>
            <person name="Birren B."/>
        </authorList>
    </citation>
    <scope>NUCLEOTIDE SEQUENCE</scope>
    <source>
        <strain evidence="3">9E7_DIV0242</strain>
    </source>
</reference>
<accession>A0A242K205</accession>
<feature type="transmembrane region" description="Helical" evidence="1">
    <location>
        <begin position="345"/>
        <end position="366"/>
    </location>
</feature>
<proteinExistence type="predicted"/>
<evidence type="ECO:0000313" key="2">
    <source>
        <dbReference type="EMBL" id="OTP11593.1"/>
    </source>
</evidence>